<dbReference type="Pfam" id="PF13360">
    <property type="entry name" value="PQQ_2"/>
    <property type="match status" value="1"/>
</dbReference>
<dbReference type="InterPro" id="IPR011047">
    <property type="entry name" value="Quinoprotein_ADH-like_sf"/>
</dbReference>
<dbReference type="SUPFAM" id="SSF50998">
    <property type="entry name" value="Quinoprotein alcohol dehydrogenase-like"/>
    <property type="match status" value="1"/>
</dbReference>
<name>D9XH28_STRVT</name>
<dbReference type="Gene3D" id="2.130.10.10">
    <property type="entry name" value="YVTN repeat-like/Quinoprotein amine dehydrogenase"/>
    <property type="match status" value="1"/>
</dbReference>
<feature type="domain" description="Pyrrolo-quinoline quinone repeat" evidence="1">
    <location>
        <begin position="12"/>
        <end position="246"/>
    </location>
</feature>
<dbReference type="PANTHER" id="PTHR34512">
    <property type="entry name" value="CELL SURFACE PROTEIN"/>
    <property type="match status" value="1"/>
</dbReference>
<dbReference type="HOGENOM" id="CLU_1128585_0_0_11"/>
<dbReference type="eggNOG" id="COG1520">
    <property type="taxonomic scope" value="Bacteria"/>
</dbReference>
<proteinExistence type="predicted"/>
<dbReference type="PANTHER" id="PTHR34512:SF30">
    <property type="entry name" value="OUTER MEMBRANE PROTEIN ASSEMBLY FACTOR BAMB"/>
    <property type="match status" value="1"/>
</dbReference>
<sequence length="246" mass="26183">MLANTPSVRTMSALDPLTGKEKWRHTWDKGIVCQRAVLSGAPYLLCTPDTEKPDDTDVFRLDPATGNARKVTTVPGRAELIGTSEGRMVLMAAKGAAGKDLELMTINGSGQRTSHPYRSEGAVAASQIAGDRLISVSRQGKASAYSLTTGKTLWTRPVGVKVPGQNTMQSMASPAVSEGQGVVYFFSPTGDLSGLDLRTGEQVWRGHVDTGKPRPGFGGQPQLLLYEDVLVARDGGKVFSLLPRVG</sequence>
<evidence type="ECO:0000313" key="2">
    <source>
        <dbReference type="EMBL" id="EFL32821.1"/>
    </source>
</evidence>
<organism evidence="2 3">
    <name type="scientific">Streptomyces viridochromogenes (strain DSM 40736 / JCM 4977 / BCRC 1201 / Tue 494)</name>
    <dbReference type="NCBI Taxonomy" id="591159"/>
    <lineage>
        <taxon>Bacteria</taxon>
        <taxon>Bacillati</taxon>
        <taxon>Actinomycetota</taxon>
        <taxon>Actinomycetes</taxon>
        <taxon>Kitasatosporales</taxon>
        <taxon>Streptomycetaceae</taxon>
        <taxon>Streptomyces</taxon>
    </lineage>
</organism>
<protein>
    <recommendedName>
        <fullName evidence="1">Pyrrolo-quinoline quinone repeat domain-containing protein</fullName>
    </recommendedName>
</protein>
<gene>
    <name evidence="2" type="ORF">SSQG_03339</name>
</gene>
<dbReference type="EMBL" id="GG657757">
    <property type="protein sequence ID" value="EFL32821.1"/>
    <property type="molecule type" value="Genomic_DNA"/>
</dbReference>
<dbReference type="InterPro" id="IPR015943">
    <property type="entry name" value="WD40/YVTN_repeat-like_dom_sf"/>
</dbReference>
<accession>D9XH28</accession>
<evidence type="ECO:0000313" key="3">
    <source>
        <dbReference type="Proteomes" id="UP000004184"/>
    </source>
</evidence>
<reference evidence="3" key="1">
    <citation type="submission" date="2009-02" db="EMBL/GenBank/DDBJ databases">
        <title>Annotation of Streptomyces viridochromogenes strain DSM 40736.</title>
        <authorList>
            <consortium name="The Broad Institute Genome Sequencing Platform"/>
            <consortium name="Broad Institute Microbial Sequencing Center"/>
            <person name="Fischbach M."/>
            <person name="Godfrey P."/>
            <person name="Ward D."/>
            <person name="Young S."/>
            <person name="Zeng Q."/>
            <person name="Koehrsen M."/>
            <person name="Alvarado L."/>
            <person name="Berlin A.M."/>
            <person name="Bochicchio J."/>
            <person name="Borenstein D."/>
            <person name="Chapman S.B."/>
            <person name="Chen Z."/>
            <person name="Engels R."/>
            <person name="Freedman E."/>
            <person name="Gellesch M."/>
            <person name="Goldberg J."/>
            <person name="Griggs A."/>
            <person name="Gujja S."/>
            <person name="Heilman E.R."/>
            <person name="Heiman D.I."/>
            <person name="Hepburn T.A."/>
            <person name="Howarth C."/>
            <person name="Jen D."/>
            <person name="Larson L."/>
            <person name="Lewis B."/>
            <person name="Mehta T."/>
            <person name="Park D."/>
            <person name="Pearson M."/>
            <person name="Richards J."/>
            <person name="Roberts A."/>
            <person name="Saif S."/>
            <person name="Shea T.D."/>
            <person name="Shenoy N."/>
            <person name="Sisk P."/>
            <person name="Stolte C."/>
            <person name="Sykes S.N."/>
            <person name="Thomson T."/>
            <person name="Walk T."/>
            <person name="White J."/>
            <person name="Yandava C."/>
            <person name="Straight P."/>
            <person name="Clardy J."/>
            <person name="Hung D."/>
            <person name="Kolter R."/>
            <person name="Mekalanos J."/>
            <person name="Walker S."/>
            <person name="Walsh C.T."/>
            <person name="Wieland-Brown L.C."/>
            <person name="Haas B."/>
            <person name="Nusbaum C."/>
            <person name="Birren B."/>
        </authorList>
    </citation>
    <scope>NUCLEOTIDE SEQUENCE [LARGE SCALE GENOMIC DNA]</scope>
    <source>
        <strain evidence="3">DSM 40736 / JCM 4977 / BCRC 1201 / Tue 494</strain>
    </source>
</reference>
<dbReference type="STRING" id="591159.SSQG_03339"/>
<evidence type="ECO:0000259" key="1">
    <source>
        <dbReference type="Pfam" id="PF13360"/>
    </source>
</evidence>
<keyword evidence="3" id="KW-1185">Reference proteome</keyword>
<dbReference type="Proteomes" id="UP000004184">
    <property type="component" value="Unassembled WGS sequence"/>
</dbReference>
<dbReference type="AlphaFoldDB" id="D9XH28"/>
<dbReference type="InterPro" id="IPR002372">
    <property type="entry name" value="PQQ_rpt_dom"/>
</dbReference>